<keyword evidence="1" id="KW-0175">Coiled coil</keyword>
<gene>
    <name evidence="2" type="ORF">TRITD_6Av1G148260</name>
</gene>
<proteinExistence type="predicted"/>
<evidence type="ECO:0000313" key="2">
    <source>
        <dbReference type="EMBL" id="VAI47269.1"/>
    </source>
</evidence>
<dbReference type="Gramene" id="TRITD6Av1G148260.7">
    <property type="protein sequence ID" value="TRITD6Av1G148260.7"/>
    <property type="gene ID" value="TRITD6Av1G148260"/>
</dbReference>
<name>A0A9R0Y240_TRITD</name>
<evidence type="ECO:0000313" key="3">
    <source>
        <dbReference type="Proteomes" id="UP000324705"/>
    </source>
</evidence>
<organism evidence="2 3">
    <name type="scientific">Triticum turgidum subsp. durum</name>
    <name type="common">Durum wheat</name>
    <name type="synonym">Triticum durum</name>
    <dbReference type="NCBI Taxonomy" id="4567"/>
    <lineage>
        <taxon>Eukaryota</taxon>
        <taxon>Viridiplantae</taxon>
        <taxon>Streptophyta</taxon>
        <taxon>Embryophyta</taxon>
        <taxon>Tracheophyta</taxon>
        <taxon>Spermatophyta</taxon>
        <taxon>Magnoliopsida</taxon>
        <taxon>Liliopsida</taxon>
        <taxon>Poales</taxon>
        <taxon>Poaceae</taxon>
        <taxon>BOP clade</taxon>
        <taxon>Pooideae</taxon>
        <taxon>Triticodae</taxon>
        <taxon>Triticeae</taxon>
        <taxon>Triticinae</taxon>
        <taxon>Triticum</taxon>
    </lineage>
</organism>
<dbReference type="AlphaFoldDB" id="A0A9R0Y240"/>
<feature type="coiled-coil region" evidence="1">
    <location>
        <begin position="11"/>
        <end position="80"/>
    </location>
</feature>
<reference evidence="2 3" key="1">
    <citation type="submission" date="2017-09" db="EMBL/GenBank/DDBJ databases">
        <authorList>
            <consortium name="International Durum Wheat Genome Sequencing Consortium (IDWGSC)"/>
            <person name="Milanesi L."/>
        </authorList>
    </citation>
    <scope>NUCLEOTIDE SEQUENCE [LARGE SCALE GENOMIC DNA]</scope>
    <source>
        <strain evidence="3">cv. Svevo</strain>
    </source>
</reference>
<protein>
    <submittedName>
        <fullName evidence="2">Uncharacterized protein</fullName>
    </submittedName>
</protein>
<accession>A0A9R0Y240</accession>
<dbReference type="Proteomes" id="UP000324705">
    <property type="component" value="Chromosome 6A"/>
</dbReference>
<dbReference type="PANTHER" id="PTHR47242:SF1">
    <property type="entry name" value="TRAF-LIKE FAMILY PROTEIN"/>
    <property type="match status" value="1"/>
</dbReference>
<sequence length="109" mass="12727">MFYGLHPSCMLQKVTTEKNTLAERLKNAEASRKRFDDELKRHAAETQAREEIRKSLEAEVRRLTHKVGQTEGEKKEKEDQISRCEAYIDGMESKLQVCQVRDLASFKNR</sequence>
<dbReference type="EMBL" id="LT934121">
    <property type="protein sequence ID" value="VAI47269.1"/>
    <property type="molecule type" value="Genomic_DNA"/>
</dbReference>
<keyword evidence="3" id="KW-1185">Reference proteome</keyword>
<evidence type="ECO:0000256" key="1">
    <source>
        <dbReference type="SAM" id="Coils"/>
    </source>
</evidence>
<dbReference type="PANTHER" id="PTHR47242">
    <property type="entry name" value="TRAF-LIKE FAMILY PROTEIN"/>
    <property type="match status" value="1"/>
</dbReference>